<name>A0A2P4QFR5_RHIID</name>
<comment type="similarity">
    <text evidence="4">Belongs to the cytochrome P450 family.</text>
</comment>
<dbReference type="EMBL" id="AUPC02000049">
    <property type="protein sequence ID" value="POG76481.1"/>
    <property type="molecule type" value="Genomic_DNA"/>
</dbReference>
<dbReference type="InterPro" id="IPR001128">
    <property type="entry name" value="Cyt_P450"/>
</dbReference>
<feature type="transmembrane region" description="Helical" evidence="5">
    <location>
        <begin position="12"/>
        <end position="31"/>
    </location>
</feature>
<dbReference type="PRINTS" id="PR00463">
    <property type="entry name" value="EP450I"/>
</dbReference>
<dbReference type="Gene3D" id="1.10.630.10">
    <property type="entry name" value="Cytochrome P450"/>
    <property type="match status" value="1"/>
</dbReference>
<sequence length="534" mass="62621">MSFFKEFKLSILEFLVLIILISTLYILKFYYDYFTRSISYPGPLPLPILGNLHQYFYYSNDLQAWLHRLSLKYGDVFELYFGSSKYLMISDSRIVERIMSSVKDNNYFVRITTRDGLDDLQKGHNGILFNVDFNSWSYIKKIFIRAVAAPNALKFGMKLIDSGFQDLEKFWNLLIEETGQFVCDEQEKSVEIDFIPWARRIFAETIMLMTTNRHPNLLSTYYDRTTNKNPQKNLYEEFFDRLSIASDCVQYYLMVPPFIRNFPIINIYTNYLYKNMTWTRNYTYNLVKERLEEIESIDDNEKLSTDMLSMLLTANKSNDNNEKPMTNEEIGDNIAEILIEGVDSPSNTLSFVLYYIGNDPDIKQRVLDEIDNIFGDGPDFNVTYEDLSKLEYIEAVIKEVLRVRPVTATITRFATHSDQIDEFQIPSSTHLSVNILSLHVHQNYWEEPTKFNPLRFLASSNNEKETYDKNALVYFGGGLRMCPGRQFAMTLLKMMVVLLYSKYKFEVITKEPLAQNSINTQCKELKIRIRCLKV</sequence>
<evidence type="ECO:0000256" key="1">
    <source>
        <dbReference type="ARBA" id="ARBA00022723"/>
    </source>
</evidence>
<dbReference type="SUPFAM" id="SSF48264">
    <property type="entry name" value="Cytochrome P450"/>
    <property type="match status" value="1"/>
</dbReference>
<dbReference type="PRINTS" id="PR00385">
    <property type="entry name" value="P450"/>
</dbReference>
<keyword evidence="2 3" id="KW-0408">Iron</keyword>
<keyword evidence="7" id="KW-1185">Reference proteome</keyword>
<dbReference type="Proteomes" id="UP000018888">
    <property type="component" value="Unassembled WGS sequence"/>
</dbReference>
<dbReference type="InterPro" id="IPR002401">
    <property type="entry name" value="Cyt_P450_E_grp-I"/>
</dbReference>
<keyword evidence="3 4" id="KW-0349">Heme</keyword>
<keyword evidence="5" id="KW-0472">Membrane</keyword>
<dbReference type="GO" id="GO:0020037">
    <property type="term" value="F:heme binding"/>
    <property type="evidence" value="ECO:0007669"/>
    <property type="project" value="InterPro"/>
</dbReference>
<protein>
    <submittedName>
        <fullName evidence="6">Cytochrome P450</fullName>
    </submittedName>
</protein>
<dbReference type="InterPro" id="IPR017972">
    <property type="entry name" value="Cyt_P450_CS"/>
</dbReference>
<comment type="cofactor">
    <cofactor evidence="3">
        <name>heme</name>
        <dbReference type="ChEBI" id="CHEBI:30413"/>
    </cofactor>
</comment>
<dbReference type="InterPro" id="IPR036396">
    <property type="entry name" value="Cyt_P450_sf"/>
</dbReference>
<keyword evidence="1 3" id="KW-0479">Metal-binding</keyword>
<reference evidence="6 7" key="2">
    <citation type="journal article" date="2018" name="New Phytol.">
        <title>High intraspecific genome diversity in the model arbuscular mycorrhizal symbiont Rhizophagus irregularis.</title>
        <authorList>
            <person name="Chen E.C.H."/>
            <person name="Morin E."/>
            <person name="Beaudet D."/>
            <person name="Noel J."/>
            <person name="Yildirir G."/>
            <person name="Ndikumana S."/>
            <person name="Charron P."/>
            <person name="St-Onge C."/>
            <person name="Giorgi J."/>
            <person name="Kruger M."/>
            <person name="Marton T."/>
            <person name="Ropars J."/>
            <person name="Grigoriev I.V."/>
            <person name="Hainaut M."/>
            <person name="Henrissat B."/>
            <person name="Roux C."/>
            <person name="Martin F."/>
            <person name="Corradi N."/>
        </authorList>
    </citation>
    <scope>NUCLEOTIDE SEQUENCE [LARGE SCALE GENOMIC DNA]</scope>
    <source>
        <strain evidence="6 7">DAOM 197198</strain>
    </source>
</reference>
<dbReference type="VEuPathDB" id="FungiDB:RhiirFUN_008811"/>
<accession>A0A2P4QFR5</accession>
<feature type="binding site" description="axial binding residue" evidence="3">
    <location>
        <position position="482"/>
    </location>
    <ligand>
        <name>heme</name>
        <dbReference type="ChEBI" id="CHEBI:30413"/>
    </ligand>
    <ligandPart>
        <name>Fe</name>
        <dbReference type="ChEBI" id="CHEBI:18248"/>
    </ligandPart>
</feature>
<dbReference type="GO" id="GO:0005506">
    <property type="term" value="F:iron ion binding"/>
    <property type="evidence" value="ECO:0007669"/>
    <property type="project" value="InterPro"/>
</dbReference>
<dbReference type="PROSITE" id="PS00086">
    <property type="entry name" value="CYTOCHROME_P450"/>
    <property type="match status" value="1"/>
</dbReference>
<dbReference type="GO" id="GO:0016705">
    <property type="term" value="F:oxidoreductase activity, acting on paired donors, with incorporation or reduction of molecular oxygen"/>
    <property type="evidence" value="ECO:0007669"/>
    <property type="project" value="InterPro"/>
</dbReference>
<evidence type="ECO:0000313" key="7">
    <source>
        <dbReference type="Proteomes" id="UP000018888"/>
    </source>
</evidence>
<evidence type="ECO:0000256" key="5">
    <source>
        <dbReference type="SAM" id="Phobius"/>
    </source>
</evidence>
<keyword evidence="5" id="KW-0812">Transmembrane</keyword>
<organism evidence="6 7">
    <name type="scientific">Rhizophagus irregularis (strain DAOM 181602 / DAOM 197198 / MUCL 43194)</name>
    <name type="common">Arbuscular mycorrhizal fungus</name>
    <name type="synonym">Glomus intraradices</name>
    <dbReference type="NCBI Taxonomy" id="747089"/>
    <lineage>
        <taxon>Eukaryota</taxon>
        <taxon>Fungi</taxon>
        <taxon>Fungi incertae sedis</taxon>
        <taxon>Mucoromycota</taxon>
        <taxon>Glomeromycotina</taxon>
        <taxon>Glomeromycetes</taxon>
        <taxon>Glomerales</taxon>
        <taxon>Glomeraceae</taxon>
        <taxon>Rhizophagus</taxon>
    </lineage>
</organism>
<gene>
    <name evidence="6" type="ORF">GLOIN_2v1554983</name>
</gene>
<evidence type="ECO:0000256" key="2">
    <source>
        <dbReference type="ARBA" id="ARBA00023004"/>
    </source>
</evidence>
<comment type="caution">
    <text evidence="6">The sequence shown here is derived from an EMBL/GenBank/DDBJ whole genome shotgun (WGS) entry which is preliminary data.</text>
</comment>
<evidence type="ECO:0000256" key="4">
    <source>
        <dbReference type="RuleBase" id="RU000461"/>
    </source>
</evidence>
<reference evidence="6 7" key="1">
    <citation type="journal article" date="2013" name="Proc. Natl. Acad. Sci. U.S.A.">
        <title>Genome of an arbuscular mycorrhizal fungus provides insight into the oldest plant symbiosis.</title>
        <authorList>
            <person name="Tisserant E."/>
            <person name="Malbreil M."/>
            <person name="Kuo A."/>
            <person name="Kohler A."/>
            <person name="Symeonidi A."/>
            <person name="Balestrini R."/>
            <person name="Charron P."/>
            <person name="Duensing N."/>
            <person name="Frei Dit Frey N."/>
            <person name="Gianinazzi-Pearson V."/>
            <person name="Gilbert L.B."/>
            <person name="Handa Y."/>
            <person name="Herr J.R."/>
            <person name="Hijri M."/>
            <person name="Koul R."/>
            <person name="Kawaguchi M."/>
            <person name="Krajinski F."/>
            <person name="Lammers P.J."/>
            <person name="Masclaux F.G."/>
            <person name="Murat C."/>
            <person name="Morin E."/>
            <person name="Ndikumana S."/>
            <person name="Pagni M."/>
            <person name="Petitpierre D."/>
            <person name="Requena N."/>
            <person name="Rosikiewicz P."/>
            <person name="Riley R."/>
            <person name="Saito K."/>
            <person name="San Clemente H."/>
            <person name="Shapiro H."/>
            <person name="van Tuinen D."/>
            <person name="Becard G."/>
            <person name="Bonfante P."/>
            <person name="Paszkowski U."/>
            <person name="Shachar-Hill Y.Y."/>
            <person name="Tuskan G.A."/>
            <person name="Young P.W."/>
            <person name="Sanders I.R."/>
            <person name="Henrissat B."/>
            <person name="Rensing S.A."/>
            <person name="Grigoriev I.V."/>
            <person name="Corradi N."/>
            <person name="Roux C."/>
            <person name="Martin F."/>
        </authorList>
    </citation>
    <scope>NUCLEOTIDE SEQUENCE [LARGE SCALE GENOMIC DNA]</scope>
    <source>
        <strain evidence="6 7">DAOM 197198</strain>
    </source>
</reference>
<proteinExistence type="inferred from homology"/>
<dbReference type="Pfam" id="PF00067">
    <property type="entry name" value="p450"/>
    <property type="match status" value="1"/>
</dbReference>
<dbReference type="AlphaFoldDB" id="A0A2P4QFR5"/>
<keyword evidence="4" id="KW-0560">Oxidoreductase</keyword>
<keyword evidence="4" id="KW-0503">Monooxygenase</keyword>
<evidence type="ECO:0000313" key="6">
    <source>
        <dbReference type="EMBL" id="POG76481.1"/>
    </source>
</evidence>
<evidence type="ECO:0000256" key="3">
    <source>
        <dbReference type="PIRSR" id="PIRSR602401-1"/>
    </source>
</evidence>
<dbReference type="PANTHER" id="PTHR24301:SF2">
    <property type="entry name" value="THROMBOXANE-A SYNTHASE"/>
    <property type="match status" value="1"/>
</dbReference>
<dbReference type="GO" id="GO:0004497">
    <property type="term" value="F:monooxygenase activity"/>
    <property type="evidence" value="ECO:0007669"/>
    <property type="project" value="UniProtKB-KW"/>
</dbReference>
<dbReference type="PANTHER" id="PTHR24301">
    <property type="entry name" value="THROMBOXANE-A SYNTHASE"/>
    <property type="match status" value="1"/>
</dbReference>
<keyword evidence="5" id="KW-1133">Transmembrane helix</keyword>